<organism evidence="6 7">
    <name type="scientific">Asparagus officinalis</name>
    <name type="common">Garden asparagus</name>
    <dbReference type="NCBI Taxonomy" id="4686"/>
    <lineage>
        <taxon>Eukaryota</taxon>
        <taxon>Viridiplantae</taxon>
        <taxon>Streptophyta</taxon>
        <taxon>Embryophyta</taxon>
        <taxon>Tracheophyta</taxon>
        <taxon>Spermatophyta</taxon>
        <taxon>Magnoliopsida</taxon>
        <taxon>Liliopsida</taxon>
        <taxon>Asparagales</taxon>
        <taxon>Asparagaceae</taxon>
        <taxon>Asparagoideae</taxon>
        <taxon>Asparagus</taxon>
    </lineage>
</organism>
<feature type="domain" description="EF-hand" evidence="5">
    <location>
        <begin position="119"/>
        <end position="152"/>
    </location>
</feature>
<dbReference type="Pfam" id="PF13499">
    <property type="entry name" value="EF-hand_7"/>
    <property type="match status" value="1"/>
</dbReference>
<dbReference type="SMART" id="SM00054">
    <property type="entry name" value="EFh"/>
    <property type="match status" value="2"/>
</dbReference>
<feature type="domain" description="EF-hand" evidence="5">
    <location>
        <begin position="82"/>
        <end position="117"/>
    </location>
</feature>
<proteinExistence type="predicted"/>
<keyword evidence="3" id="KW-0106">Calcium</keyword>
<feature type="compositionally biased region" description="Basic residues" evidence="4">
    <location>
        <begin position="14"/>
        <end position="27"/>
    </location>
</feature>
<dbReference type="SUPFAM" id="SSF47473">
    <property type="entry name" value="EF-hand"/>
    <property type="match status" value="1"/>
</dbReference>
<dbReference type="Gramene" id="ONK76328">
    <property type="protein sequence ID" value="ONK76328"/>
    <property type="gene ID" value="A4U43_C03F26450"/>
</dbReference>
<feature type="region of interest" description="Disordered" evidence="4">
    <location>
        <begin position="1"/>
        <end position="45"/>
    </location>
</feature>
<dbReference type="FunFam" id="1.10.238.10:FF:000001">
    <property type="entry name" value="Calmodulin 1"/>
    <property type="match status" value="1"/>
</dbReference>
<dbReference type="OMA" id="CMRMIAT"/>
<dbReference type="Gene3D" id="1.10.238.10">
    <property type="entry name" value="EF-hand"/>
    <property type="match status" value="1"/>
</dbReference>
<sequence length="152" mass="16791">MKLINNLKPNFLKSSKKNKTQKTHKTPSIKSTSSSSSSSSSSSDLERVLRCLGPYPPSDDEILALGSMSIDDILTLGSSGIEPEAELRETFRVFDVDGDGKISAEELMGLFGMLGEEECGIEECRTMIERVDFDGDGFVCFEDFVRMMGMQR</sequence>
<dbReference type="InterPro" id="IPR018247">
    <property type="entry name" value="EF_Hand_1_Ca_BS"/>
</dbReference>
<dbReference type="EMBL" id="CM007383">
    <property type="protein sequence ID" value="ONK76328.1"/>
    <property type="molecule type" value="Genomic_DNA"/>
</dbReference>
<reference evidence="7" key="1">
    <citation type="journal article" date="2017" name="Nat. Commun.">
        <title>The asparagus genome sheds light on the origin and evolution of a young Y chromosome.</title>
        <authorList>
            <person name="Harkess A."/>
            <person name="Zhou J."/>
            <person name="Xu C."/>
            <person name="Bowers J.E."/>
            <person name="Van der Hulst R."/>
            <person name="Ayyampalayam S."/>
            <person name="Mercati F."/>
            <person name="Riccardi P."/>
            <person name="McKain M.R."/>
            <person name="Kakrana A."/>
            <person name="Tang H."/>
            <person name="Ray J."/>
            <person name="Groenendijk J."/>
            <person name="Arikit S."/>
            <person name="Mathioni S.M."/>
            <person name="Nakano M."/>
            <person name="Shan H."/>
            <person name="Telgmann-Rauber A."/>
            <person name="Kanno A."/>
            <person name="Yue Z."/>
            <person name="Chen H."/>
            <person name="Li W."/>
            <person name="Chen Y."/>
            <person name="Xu X."/>
            <person name="Zhang Y."/>
            <person name="Luo S."/>
            <person name="Chen H."/>
            <person name="Gao J."/>
            <person name="Mao Z."/>
            <person name="Pires J.C."/>
            <person name="Luo M."/>
            <person name="Kudrna D."/>
            <person name="Wing R.A."/>
            <person name="Meyers B.C."/>
            <person name="Yi K."/>
            <person name="Kong H."/>
            <person name="Lavrijsen P."/>
            <person name="Sunseri F."/>
            <person name="Falavigna A."/>
            <person name="Ye Y."/>
            <person name="Leebens-Mack J.H."/>
            <person name="Chen G."/>
        </authorList>
    </citation>
    <scope>NUCLEOTIDE SEQUENCE [LARGE SCALE GENOMIC DNA]</scope>
    <source>
        <strain evidence="7">cv. DH0086</strain>
    </source>
</reference>
<gene>
    <name evidence="6" type="ORF">A4U43_C03F26450</name>
</gene>
<evidence type="ECO:0000313" key="7">
    <source>
        <dbReference type="Proteomes" id="UP000243459"/>
    </source>
</evidence>
<evidence type="ECO:0000259" key="5">
    <source>
        <dbReference type="PROSITE" id="PS50222"/>
    </source>
</evidence>
<dbReference type="Proteomes" id="UP000243459">
    <property type="component" value="Chromosome 3"/>
</dbReference>
<dbReference type="PANTHER" id="PTHR10891">
    <property type="entry name" value="EF-HAND CALCIUM-BINDING DOMAIN CONTAINING PROTEIN"/>
    <property type="match status" value="1"/>
</dbReference>
<evidence type="ECO:0000256" key="3">
    <source>
        <dbReference type="ARBA" id="ARBA00022837"/>
    </source>
</evidence>
<keyword evidence="1" id="KW-0479">Metal-binding</keyword>
<dbReference type="OrthoDB" id="26525at2759"/>
<name>A0A5P1FD80_ASPOF</name>
<dbReference type="PROSITE" id="PS00018">
    <property type="entry name" value="EF_HAND_1"/>
    <property type="match status" value="2"/>
</dbReference>
<feature type="compositionally biased region" description="Low complexity" evidence="4">
    <location>
        <begin position="31"/>
        <end position="43"/>
    </location>
</feature>
<evidence type="ECO:0000256" key="4">
    <source>
        <dbReference type="SAM" id="MobiDB-lite"/>
    </source>
</evidence>
<dbReference type="AlphaFoldDB" id="A0A5P1FD80"/>
<protein>
    <recommendedName>
        <fullName evidence="5">EF-hand domain-containing protein</fullName>
    </recommendedName>
</protein>
<evidence type="ECO:0000313" key="6">
    <source>
        <dbReference type="EMBL" id="ONK76328.1"/>
    </source>
</evidence>
<evidence type="ECO:0000256" key="2">
    <source>
        <dbReference type="ARBA" id="ARBA00022737"/>
    </source>
</evidence>
<dbReference type="PROSITE" id="PS50222">
    <property type="entry name" value="EF_HAND_2"/>
    <property type="match status" value="2"/>
</dbReference>
<dbReference type="GO" id="GO:0005509">
    <property type="term" value="F:calcium ion binding"/>
    <property type="evidence" value="ECO:0007669"/>
    <property type="project" value="InterPro"/>
</dbReference>
<accession>A0A5P1FD80</accession>
<dbReference type="InterPro" id="IPR039647">
    <property type="entry name" value="EF_hand_pair_protein_CML-like"/>
</dbReference>
<keyword evidence="2" id="KW-0677">Repeat</keyword>
<evidence type="ECO:0000256" key="1">
    <source>
        <dbReference type="ARBA" id="ARBA00022723"/>
    </source>
</evidence>
<keyword evidence="7" id="KW-1185">Reference proteome</keyword>
<dbReference type="CDD" id="cd00051">
    <property type="entry name" value="EFh"/>
    <property type="match status" value="1"/>
</dbReference>
<dbReference type="InterPro" id="IPR002048">
    <property type="entry name" value="EF_hand_dom"/>
</dbReference>
<dbReference type="InterPro" id="IPR011992">
    <property type="entry name" value="EF-hand-dom_pair"/>
</dbReference>